<dbReference type="OrthoDB" id="10507250at2759"/>
<evidence type="ECO:0000313" key="2">
    <source>
        <dbReference type="EMBL" id="EAU30120.1"/>
    </source>
</evidence>
<organism evidence="2 3">
    <name type="scientific">Aspergillus terreus (strain NIH 2624 / FGSC A1156)</name>
    <dbReference type="NCBI Taxonomy" id="341663"/>
    <lineage>
        <taxon>Eukaryota</taxon>
        <taxon>Fungi</taxon>
        <taxon>Dikarya</taxon>
        <taxon>Ascomycota</taxon>
        <taxon>Pezizomycotina</taxon>
        <taxon>Eurotiomycetes</taxon>
        <taxon>Eurotiomycetidae</taxon>
        <taxon>Eurotiales</taxon>
        <taxon>Aspergillaceae</taxon>
        <taxon>Aspergillus</taxon>
        <taxon>Aspergillus subgen. Circumdati</taxon>
    </lineage>
</organism>
<proteinExistence type="predicted"/>
<feature type="transmembrane region" description="Helical" evidence="1">
    <location>
        <begin position="49"/>
        <end position="72"/>
    </location>
</feature>
<dbReference type="GeneID" id="4354146"/>
<keyword evidence="1" id="KW-0472">Membrane</keyword>
<dbReference type="Proteomes" id="UP000007963">
    <property type="component" value="Unassembled WGS sequence"/>
</dbReference>
<dbReference type="EMBL" id="CH476608">
    <property type="protein sequence ID" value="EAU30120.1"/>
    <property type="molecule type" value="Genomic_DNA"/>
</dbReference>
<dbReference type="AlphaFoldDB" id="Q0C8Q5"/>
<gene>
    <name evidence="2" type="ORF">ATEG_09929</name>
</gene>
<protein>
    <submittedName>
        <fullName evidence="2">Uncharacterized protein</fullName>
    </submittedName>
</protein>
<keyword evidence="1" id="KW-0812">Transmembrane</keyword>
<evidence type="ECO:0000313" key="3">
    <source>
        <dbReference type="Proteomes" id="UP000007963"/>
    </source>
</evidence>
<accession>Q0C8Q5</accession>
<evidence type="ECO:0000256" key="1">
    <source>
        <dbReference type="SAM" id="Phobius"/>
    </source>
</evidence>
<dbReference type="RefSeq" id="XP_001218551.1">
    <property type="nucleotide sequence ID" value="XM_001218550.1"/>
</dbReference>
<dbReference type="VEuPathDB" id="FungiDB:ATEG_09929"/>
<name>Q0C8Q5_ASPTN</name>
<dbReference type="HOGENOM" id="CLU_1180002_0_0_1"/>
<keyword evidence="1" id="KW-1133">Transmembrane helix</keyword>
<reference evidence="3" key="1">
    <citation type="submission" date="2005-09" db="EMBL/GenBank/DDBJ databases">
        <title>Annotation of the Aspergillus terreus NIH2624 genome.</title>
        <authorList>
            <person name="Birren B.W."/>
            <person name="Lander E.S."/>
            <person name="Galagan J.E."/>
            <person name="Nusbaum C."/>
            <person name="Devon K."/>
            <person name="Henn M."/>
            <person name="Ma L.-J."/>
            <person name="Jaffe D.B."/>
            <person name="Butler J."/>
            <person name="Alvarez P."/>
            <person name="Gnerre S."/>
            <person name="Grabherr M."/>
            <person name="Kleber M."/>
            <person name="Mauceli E.W."/>
            <person name="Brockman W."/>
            <person name="Rounsley S."/>
            <person name="Young S.K."/>
            <person name="LaButti K."/>
            <person name="Pushparaj V."/>
            <person name="DeCaprio D."/>
            <person name="Crawford M."/>
            <person name="Koehrsen M."/>
            <person name="Engels R."/>
            <person name="Montgomery P."/>
            <person name="Pearson M."/>
            <person name="Howarth C."/>
            <person name="Larson L."/>
            <person name="Luoma S."/>
            <person name="White J."/>
            <person name="Alvarado L."/>
            <person name="Kodira C.D."/>
            <person name="Zeng Q."/>
            <person name="Oleary S."/>
            <person name="Yandava C."/>
            <person name="Denning D.W."/>
            <person name="Nierman W.C."/>
            <person name="Milne T."/>
            <person name="Madden K."/>
        </authorList>
    </citation>
    <scope>NUCLEOTIDE SEQUENCE [LARGE SCALE GENOMIC DNA]</scope>
    <source>
        <strain evidence="3">NIH 2624 / FGSC A1156</strain>
    </source>
</reference>
<sequence>MAGDGRAVHVVSNQPITPRRERPSLLRAPALGLAPVPRSHRHDRSRSRVAAGIYLVLLTASIAVMILAVLLLTVPSVKDAGIVTFEFQWDLTVPRERLQPRSGIVFAPDIPKVVETVTRAAEPTGTTIITDETQSVSQVLSGTASTVPTATDKLPGRPHFETGLPRQLSLGTRRFCIQHEHDRCECQPLPVHLSRAMPELAPEVLAHVTEPLQHIEVAVVTPVTETITQIRTGCP</sequence>